<dbReference type="EMBL" id="JAUSRR010000008">
    <property type="protein sequence ID" value="MDP9925666.1"/>
    <property type="molecule type" value="Genomic_DNA"/>
</dbReference>
<keyword evidence="2 3" id="KW-0472">Membrane</keyword>
<evidence type="ECO:0000256" key="2">
    <source>
        <dbReference type="ARBA" id="ARBA00023136"/>
    </source>
</evidence>
<feature type="signal peptide" evidence="4">
    <location>
        <begin position="1"/>
        <end position="39"/>
    </location>
</feature>
<dbReference type="Proteomes" id="UP001244295">
    <property type="component" value="Unassembled WGS sequence"/>
</dbReference>
<evidence type="ECO:0000259" key="5">
    <source>
        <dbReference type="PROSITE" id="PS51123"/>
    </source>
</evidence>
<feature type="chain" id="PRO_5043398384" evidence="4">
    <location>
        <begin position="40"/>
        <end position="404"/>
    </location>
</feature>
<gene>
    <name evidence="6" type="ORF">J2W25_004709</name>
</gene>
<dbReference type="InterPro" id="IPR006665">
    <property type="entry name" value="OmpA-like"/>
</dbReference>
<dbReference type="RefSeq" id="WP_307587368.1">
    <property type="nucleotide sequence ID" value="NZ_JAUSRQ010000015.1"/>
</dbReference>
<evidence type="ECO:0000313" key="7">
    <source>
        <dbReference type="Proteomes" id="UP001244295"/>
    </source>
</evidence>
<comment type="caution">
    <text evidence="6">The sequence shown here is derived from an EMBL/GenBank/DDBJ whole genome shotgun (WGS) entry which is preliminary data.</text>
</comment>
<sequence length="404" mass="43732">MTTTHTNTAVPRTLWRVLALCTAALLAAACAHRPAPSSAMPFDQAVTQAVDDLMVQTQKLPAFLAKVESTLTQRRIVIDPLLEGASGQQTEVTRVAEQRIVQRMQAQFKQFTVTPFNANEIGNAQYVLNGTLVRDKDASGAPYRLNLAMTEIKSGMVIAQSVARISDASLDTRPTAFFRDSPVNGKDRGVEGYIRTAETPAGQAADALYLERLPTATVLQEATAAYEAGRMSEALSRYEAASKRADGQQLRIYSGLYLTQSQLGRTADAERTFGTLARLGLESNNLSVKFLFKPGSTDFLADPKISAAYPMWLRQIARQAAQIESCVVVTGHTSRTGSEAVNERLSLQRATSVKARLVGEAPPLSKKLREAGMGFRENIVGTGADDASDALDRRVEFKVAGCEA</sequence>
<protein>
    <submittedName>
        <fullName evidence="6">Outer membrane protein OmpA-like peptidoglycan-associated protein</fullName>
    </submittedName>
</protein>
<dbReference type="InterPro" id="IPR036737">
    <property type="entry name" value="OmpA-like_sf"/>
</dbReference>
<accession>A0AAW8E2V3</accession>
<dbReference type="PROSITE" id="PS51123">
    <property type="entry name" value="OMPA_2"/>
    <property type="match status" value="1"/>
</dbReference>
<evidence type="ECO:0000256" key="4">
    <source>
        <dbReference type="SAM" id="SignalP"/>
    </source>
</evidence>
<dbReference type="AlphaFoldDB" id="A0AAW8E2V3"/>
<dbReference type="SUPFAM" id="SSF103088">
    <property type="entry name" value="OmpA-like"/>
    <property type="match status" value="1"/>
</dbReference>
<dbReference type="GO" id="GO:0016020">
    <property type="term" value="C:membrane"/>
    <property type="evidence" value="ECO:0007669"/>
    <property type="project" value="UniProtKB-SubCell"/>
</dbReference>
<evidence type="ECO:0000313" key="6">
    <source>
        <dbReference type="EMBL" id="MDP9925666.1"/>
    </source>
</evidence>
<dbReference type="CDD" id="cd07185">
    <property type="entry name" value="OmpA_C-like"/>
    <property type="match status" value="1"/>
</dbReference>
<dbReference type="InterPro" id="IPR006664">
    <property type="entry name" value="OMP_bac"/>
</dbReference>
<evidence type="ECO:0000256" key="3">
    <source>
        <dbReference type="PROSITE-ProRule" id="PRU00473"/>
    </source>
</evidence>
<comment type="subcellular location">
    <subcellularLocation>
        <location evidence="1">Membrane</location>
    </subcellularLocation>
</comment>
<proteinExistence type="predicted"/>
<dbReference type="Gene3D" id="3.30.1330.60">
    <property type="entry name" value="OmpA-like domain"/>
    <property type="match status" value="1"/>
</dbReference>
<organism evidence="6 7">
    <name type="scientific">Variovorax boronicumulans</name>
    <dbReference type="NCBI Taxonomy" id="436515"/>
    <lineage>
        <taxon>Bacteria</taxon>
        <taxon>Pseudomonadati</taxon>
        <taxon>Pseudomonadota</taxon>
        <taxon>Betaproteobacteria</taxon>
        <taxon>Burkholderiales</taxon>
        <taxon>Comamonadaceae</taxon>
        <taxon>Variovorax</taxon>
    </lineage>
</organism>
<name>A0AAW8E2V3_9BURK</name>
<evidence type="ECO:0000256" key="1">
    <source>
        <dbReference type="ARBA" id="ARBA00004370"/>
    </source>
</evidence>
<dbReference type="PRINTS" id="PR01021">
    <property type="entry name" value="OMPADOMAIN"/>
</dbReference>
<keyword evidence="4" id="KW-0732">Signal</keyword>
<feature type="domain" description="OmpA-like" evidence="5">
    <location>
        <begin position="279"/>
        <end position="403"/>
    </location>
</feature>
<dbReference type="Pfam" id="PF00691">
    <property type="entry name" value="OmpA"/>
    <property type="match status" value="1"/>
</dbReference>
<reference evidence="6" key="1">
    <citation type="submission" date="2023-07" db="EMBL/GenBank/DDBJ databases">
        <title>Sorghum-associated microbial communities from plants grown in Nebraska, USA.</title>
        <authorList>
            <person name="Schachtman D."/>
        </authorList>
    </citation>
    <scope>NUCLEOTIDE SEQUENCE</scope>
    <source>
        <strain evidence="6">DS2795</strain>
    </source>
</reference>